<dbReference type="AlphaFoldDB" id="A0A4Y2EKJ2"/>
<sequence>MLKRPHSLKTNLSLLRRKRPCDPLSLRHFIHPSKSSKKSIVTIRYDRKKKSGLSSSKPRMETQTTSSQEQNIIRARVIYNLMRDICRAIKGGFSSSGDVKFATFATTETVKMEGH</sequence>
<proteinExistence type="predicted"/>
<dbReference type="EMBL" id="BGPR01000620">
    <property type="protein sequence ID" value="GBM28819.1"/>
    <property type="molecule type" value="Genomic_DNA"/>
</dbReference>
<evidence type="ECO:0000256" key="1">
    <source>
        <dbReference type="SAM" id="MobiDB-lite"/>
    </source>
</evidence>
<protein>
    <submittedName>
        <fullName evidence="2">Uncharacterized protein</fullName>
    </submittedName>
</protein>
<reference evidence="2 3" key="1">
    <citation type="journal article" date="2019" name="Sci. Rep.">
        <title>Orb-weaving spider Araneus ventricosus genome elucidates the spidroin gene catalogue.</title>
        <authorList>
            <person name="Kono N."/>
            <person name="Nakamura H."/>
            <person name="Ohtoshi R."/>
            <person name="Moran D.A.P."/>
            <person name="Shinohara A."/>
            <person name="Yoshida Y."/>
            <person name="Fujiwara M."/>
            <person name="Mori M."/>
            <person name="Tomita M."/>
            <person name="Arakawa K."/>
        </authorList>
    </citation>
    <scope>NUCLEOTIDE SEQUENCE [LARGE SCALE GENOMIC DNA]</scope>
</reference>
<name>A0A4Y2EKJ2_ARAVE</name>
<evidence type="ECO:0000313" key="3">
    <source>
        <dbReference type="Proteomes" id="UP000499080"/>
    </source>
</evidence>
<organism evidence="2 3">
    <name type="scientific">Araneus ventricosus</name>
    <name type="common">Orbweaver spider</name>
    <name type="synonym">Epeira ventricosa</name>
    <dbReference type="NCBI Taxonomy" id="182803"/>
    <lineage>
        <taxon>Eukaryota</taxon>
        <taxon>Metazoa</taxon>
        <taxon>Ecdysozoa</taxon>
        <taxon>Arthropoda</taxon>
        <taxon>Chelicerata</taxon>
        <taxon>Arachnida</taxon>
        <taxon>Araneae</taxon>
        <taxon>Araneomorphae</taxon>
        <taxon>Entelegynae</taxon>
        <taxon>Araneoidea</taxon>
        <taxon>Araneidae</taxon>
        <taxon>Araneus</taxon>
    </lineage>
</organism>
<gene>
    <name evidence="2" type="ORF">AVEN_130525_1</name>
</gene>
<feature type="region of interest" description="Disordered" evidence="1">
    <location>
        <begin position="47"/>
        <end position="68"/>
    </location>
</feature>
<dbReference type="Proteomes" id="UP000499080">
    <property type="component" value="Unassembled WGS sequence"/>
</dbReference>
<evidence type="ECO:0000313" key="2">
    <source>
        <dbReference type="EMBL" id="GBM28819.1"/>
    </source>
</evidence>
<feature type="compositionally biased region" description="Polar residues" evidence="1">
    <location>
        <begin position="52"/>
        <end position="68"/>
    </location>
</feature>
<comment type="caution">
    <text evidence="2">The sequence shown here is derived from an EMBL/GenBank/DDBJ whole genome shotgun (WGS) entry which is preliminary data.</text>
</comment>
<keyword evidence="3" id="KW-1185">Reference proteome</keyword>
<accession>A0A4Y2EKJ2</accession>